<dbReference type="Pfam" id="PF02698">
    <property type="entry name" value="DUF218"/>
    <property type="match status" value="1"/>
</dbReference>
<reference evidence="2 3" key="1">
    <citation type="submission" date="2019-06" db="EMBL/GenBank/DDBJ databases">
        <title>Sequencing the genomes of 1000 actinobacteria strains.</title>
        <authorList>
            <person name="Klenk H.-P."/>
        </authorList>
    </citation>
    <scope>NUCLEOTIDE SEQUENCE [LARGE SCALE GENOMIC DNA]</scope>
    <source>
        <strain evidence="2 3">DSM 43186</strain>
    </source>
</reference>
<dbReference type="Proteomes" id="UP000319213">
    <property type="component" value="Unassembled WGS sequence"/>
</dbReference>
<evidence type="ECO:0000313" key="3">
    <source>
        <dbReference type="Proteomes" id="UP000319213"/>
    </source>
</evidence>
<evidence type="ECO:0000259" key="1">
    <source>
        <dbReference type="Pfam" id="PF02698"/>
    </source>
</evidence>
<dbReference type="CDD" id="cd06259">
    <property type="entry name" value="YdcF-like"/>
    <property type="match status" value="1"/>
</dbReference>
<dbReference type="EMBL" id="VFPQ01000002">
    <property type="protein sequence ID" value="TQM72514.1"/>
    <property type="molecule type" value="Genomic_DNA"/>
</dbReference>
<proteinExistence type="predicted"/>
<dbReference type="AlphaFoldDB" id="A0A543IPL3"/>
<dbReference type="GO" id="GO:0005886">
    <property type="term" value="C:plasma membrane"/>
    <property type="evidence" value="ECO:0007669"/>
    <property type="project" value="TreeGrafter"/>
</dbReference>
<dbReference type="OrthoDB" id="2216870at2"/>
<accession>A0A543IPL3</accession>
<dbReference type="Gene3D" id="3.40.50.620">
    <property type="entry name" value="HUPs"/>
    <property type="match status" value="1"/>
</dbReference>
<protein>
    <submittedName>
        <fullName evidence="2">Uncharacterized SAM-binding protein YcdF (DUF218 family)</fullName>
    </submittedName>
</protein>
<gene>
    <name evidence="2" type="ORF">FHX40_4659</name>
</gene>
<dbReference type="RefSeq" id="WP_142262068.1">
    <property type="nucleotide sequence ID" value="NZ_BMPV01000002.1"/>
</dbReference>
<comment type="caution">
    <text evidence="2">The sequence shown here is derived from an EMBL/GenBank/DDBJ whole genome shotgun (WGS) entry which is preliminary data.</text>
</comment>
<dbReference type="InterPro" id="IPR051599">
    <property type="entry name" value="Cell_Envelope_Assoc"/>
</dbReference>
<dbReference type="PANTHER" id="PTHR30336:SF20">
    <property type="entry name" value="DUF218 DOMAIN-CONTAINING PROTEIN"/>
    <property type="match status" value="1"/>
</dbReference>
<evidence type="ECO:0000313" key="2">
    <source>
        <dbReference type="EMBL" id="TQM72514.1"/>
    </source>
</evidence>
<keyword evidence="3" id="KW-1185">Reference proteome</keyword>
<organism evidence="2 3">
    <name type="scientific">Thermopolyspora flexuosa</name>
    <dbReference type="NCBI Taxonomy" id="103836"/>
    <lineage>
        <taxon>Bacteria</taxon>
        <taxon>Bacillati</taxon>
        <taxon>Actinomycetota</taxon>
        <taxon>Actinomycetes</taxon>
        <taxon>Streptosporangiales</taxon>
        <taxon>Streptosporangiaceae</taxon>
        <taxon>Thermopolyspora</taxon>
    </lineage>
</organism>
<dbReference type="InterPro" id="IPR003848">
    <property type="entry name" value="DUF218"/>
</dbReference>
<dbReference type="PANTHER" id="PTHR30336">
    <property type="entry name" value="INNER MEMBRANE PROTEIN, PROBABLE PERMEASE"/>
    <property type="match status" value="1"/>
</dbReference>
<dbReference type="InterPro" id="IPR014729">
    <property type="entry name" value="Rossmann-like_a/b/a_fold"/>
</dbReference>
<name>A0A543IPL3_9ACTN</name>
<feature type="domain" description="DUF218" evidence="1">
    <location>
        <begin position="45"/>
        <end position="153"/>
    </location>
</feature>
<sequence>MSERPPVTPEQWADAALVWDYHRLGHAPRPCAVAIGLGSHDLGVAGHAAKLYHQGMFPLVVFTGATTPSTAGRFPRGEAVHFREHALALGVPDEAILVEPRARNTGENIAFSRALLRERGIAPESVMLVSKPYMERRAYATCRRQWPEVEVVCASAPPPLREYARTIGDDHLVIDMLVGDLQRILEYPKRGFAIPQHVPEPVLAAYRRLVAAGFDTRLITA</sequence>